<dbReference type="Pfam" id="PF13193">
    <property type="entry name" value="AMP-binding_C"/>
    <property type="match status" value="1"/>
</dbReference>
<keyword evidence="2" id="KW-0596">Phosphopantetheine</keyword>
<dbReference type="PANTHER" id="PTHR45527:SF1">
    <property type="entry name" value="FATTY ACID SYNTHASE"/>
    <property type="match status" value="1"/>
</dbReference>
<dbReference type="GO" id="GO:0044550">
    <property type="term" value="P:secondary metabolite biosynthetic process"/>
    <property type="evidence" value="ECO:0007669"/>
    <property type="project" value="TreeGrafter"/>
</dbReference>
<dbReference type="GO" id="GO:0031177">
    <property type="term" value="F:phosphopantetheine binding"/>
    <property type="evidence" value="ECO:0007669"/>
    <property type="project" value="TreeGrafter"/>
</dbReference>
<dbReference type="PROSITE" id="PS00455">
    <property type="entry name" value="AMP_BINDING"/>
    <property type="match status" value="1"/>
</dbReference>
<dbReference type="InterPro" id="IPR020845">
    <property type="entry name" value="AMP-binding_CS"/>
</dbReference>
<dbReference type="NCBIfam" id="TIGR01733">
    <property type="entry name" value="AA-adenyl-dom"/>
    <property type="match status" value="1"/>
</dbReference>
<dbReference type="Gene3D" id="1.10.1200.10">
    <property type="entry name" value="ACP-like"/>
    <property type="match status" value="1"/>
</dbReference>
<dbReference type="InterPro" id="IPR009081">
    <property type="entry name" value="PP-bd_ACP"/>
</dbReference>
<name>A0A107T5V9_9BURK</name>
<evidence type="ECO:0000313" key="5">
    <source>
        <dbReference type="Proteomes" id="UP000068603"/>
    </source>
</evidence>
<dbReference type="InterPro" id="IPR025110">
    <property type="entry name" value="AMP-bd_C"/>
</dbReference>
<dbReference type="AlphaFoldDB" id="A0A107T5V9"/>
<dbReference type="FunFam" id="3.40.50.980:FF:000001">
    <property type="entry name" value="Non-ribosomal peptide synthetase"/>
    <property type="match status" value="1"/>
</dbReference>
<dbReference type="Gene3D" id="3.30.300.30">
    <property type="match status" value="1"/>
</dbReference>
<reference evidence="4 5" key="1">
    <citation type="submission" date="2015-11" db="EMBL/GenBank/DDBJ databases">
        <title>Expanding the genomic diversity of Burkholderia species for the development of highly accurate diagnostics.</title>
        <authorList>
            <person name="Sahl J."/>
            <person name="Keim P."/>
            <person name="Wagner D."/>
        </authorList>
    </citation>
    <scope>NUCLEOTIDE SEQUENCE [LARGE SCALE GENOMIC DNA]</scope>
    <source>
        <strain evidence="4 5">MSMB1960WGS</strain>
    </source>
</reference>
<dbReference type="Pfam" id="PF00501">
    <property type="entry name" value="AMP-binding"/>
    <property type="match status" value="1"/>
</dbReference>
<dbReference type="InterPro" id="IPR045851">
    <property type="entry name" value="AMP-bd_C_sf"/>
</dbReference>
<dbReference type="Proteomes" id="UP000068603">
    <property type="component" value="Unassembled WGS sequence"/>
</dbReference>
<dbReference type="SUPFAM" id="SSF47336">
    <property type="entry name" value="ACP-like"/>
    <property type="match status" value="1"/>
</dbReference>
<dbReference type="SUPFAM" id="SSF56801">
    <property type="entry name" value="Acetyl-CoA synthetase-like"/>
    <property type="match status" value="1"/>
</dbReference>
<evidence type="ECO:0000313" key="4">
    <source>
        <dbReference type="EMBL" id="KWA54911.1"/>
    </source>
</evidence>
<dbReference type="GO" id="GO:0005737">
    <property type="term" value="C:cytoplasm"/>
    <property type="evidence" value="ECO:0007669"/>
    <property type="project" value="TreeGrafter"/>
</dbReference>
<dbReference type="EMBL" id="LPHB01000073">
    <property type="protein sequence ID" value="KWA54911.1"/>
    <property type="molecule type" value="Genomic_DNA"/>
</dbReference>
<dbReference type="InterPro" id="IPR020459">
    <property type="entry name" value="AMP-binding"/>
</dbReference>
<dbReference type="Gene3D" id="3.40.50.12780">
    <property type="entry name" value="N-terminal domain of ligase-like"/>
    <property type="match status" value="1"/>
</dbReference>
<dbReference type="STRING" id="1503054.WT74_16895"/>
<organism evidence="4">
    <name type="scientific">Burkholderia stagnalis</name>
    <dbReference type="NCBI Taxonomy" id="1503054"/>
    <lineage>
        <taxon>Bacteria</taxon>
        <taxon>Pseudomonadati</taxon>
        <taxon>Pseudomonadota</taxon>
        <taxon>Betaproteobacteria</taxon>
        <taxon>Burkholderiales</taxon>
        <taxon>Burkholderiaceae</taxon>
        <taxon>Burkholderia</taxon>
        <taxon>Burkholderia cepacia complex</taxon>
    </lineage>
</organism>
<feature type="domain" description="Carrier" evidence="3">
    <location>
        <begin position="526"/>
        <end position="601"/>
    </location>
</feature>
<evidence type="ECO:0000256" key="2">
    <source>
        <dbReference type="ARBA" id="ARBA00022450"/>
    </source>
</evidence>
<evidence type="ECO:0000259" key="3">
    <source>
        <dbReference type="PROSITE" id="PS50075"/>
    </source>
</evidence>
<dbReference type="InterPro" id="IPR010071">
    <property type="entry name" value="AA_adenyl_dom"/>
</dbReference>
<comment type="cofactor">
    <cofactor evidence="1">
        <name>pantetheine 4'-phosphate</name>
        <dbReference type="ChEBI" id="CHEBI:47942"/>
    </cofactor>
</comment>
<dbReference type="InterPro" id="IPR000873">
    <property type="entry name" value="AMP-dep_synth/lig_dom"/>
</dbReference>
<accession>A0A107T5V9</accession>
<protein>
    <submittedName>
        <fullName evidence="4">Thioester reductase</fullName>
    </submittedName>
</protein>
<evidence type="ECO:0000256" key="1">
    <source>
        <dbReference type="ARBA" id="ARBA00001957"/>
    </source>
</evidence>
<dbReference type="GO" id="GO:0043041">
    <property type="term" value="P:amino acid activation for nonribosomal peptide biosynthetic process"/>
    <property type="evidence" value="ECO:0007669"/>
    <property type="project" value="TreeGrafter"/>
</dbReference>
<dbReference type="InterPro" id="IPR036736">
    <property type="entry name" value="ACP-like_sf"/>
</dbReference>
<gene>
    <name evidence="4" type="ORF">WT44_28345</name>
</gene>
<dbReference type="PROSITE" id="PS50075">
    <property type="entry name" value="CARRIER"/>
    <property type="match status" value="1"/>
</dbReference>
<proteinExistence type="predicted"/>
<dbReference type="FunFam" id="3.40.50.12780:FF:000012">
    <property type="entry name" value="Non-ribosomal peptide synthetase"/>
    <property type="match status" value="1"/>
</dbReference>
<dbReference type="Pfam" id="PF00550">
    <property type="entry name" value="PP-binding"/>
    <property type="match status" value="1"/>
</dbReference>
<dbReference type="FunFam" id="3.40.50.980:FF:000002">
    <property type="entry name" value="Enterobactin synthetase component F"/>
    <property type="match status" value="1"/>
</dbReference>
<comment type="caution">
    <text evidence="4">The sequence shown here is derived from an EMBL/GenBank/DDBJ whole genome shotgun (WGS) entry which is preliminary data.</text>
</comment>
<dbReference type="CDD" id="cd17643">
    <property type="entry name" value="A_NRPS_Cytc1-like"/>
    <property type="match status" value="1"/>
</dbReference>
<dbReference type="PRINTS" id="PR00154">
    <property type="entry name" value="AMPBINDING"/>
</dbReference>
<dbReference type="PANTHER" id="PTHR45527">
    <property type="entry name" value="NONRIBOSOMAL PEPTIDE SYNTHETASE"/>
    <property type="match status" value="1"/>
</dbReference>
<sequence length="609" mass="65607">MHHAFGERAREYPHHVAAADETRRLTYAELDHLSSAFARTLRDEGVVRGALVGLYMTRGVDMLVALLGILKAGGAYLPIDPTYPRERIAHVVADSGVGLVVCTAGTAAGLSGANVRMLAADALLPALAARAAADGYVEPASSPDDLAYVIYTSGSTGKPKGVMVEHRNVLHLIEQSRAWFDFGASDVWSLFHSIGFDFSVWEVWGAWLTGAQVAVVPYAVSREPAAFHRWLAHHGVTVVNQTPSAFRQLDAVDRGAAQPLALRYVIFGGEALPPSLVAPWLARHGDERPRLVNMYGITETTVHVSFRRITRRDVQSTASPIGVPLPHLRLHLLDERGRHVADGVTGEIYVEGAGVARGYLNRPELTAERFVRLPCPQTGKPVRAYRTGDLALRGEDGEYIYVGRADEQLKIRGFRIEPGEIEATLLQDGSLDACHVCGHDYGEGDRRLVAYVVPAHGAQHATDAAIAGLKARAAEQLPDHMRPSAYVVLAALPLTAHGKIDRRALPAPETAAWAPAADAQPGAAAAPRTDELAAVLDVWRERLGLKGIGPHDDFFSFGGTSLALIRSFVELKARYGIEFELGALASGATAATLAHFIRSRRVDAPAQAC</sequence>
<dbReference type="InterPro" id="IPR042099">
    <property type="entry name" value="ANL_N_sf"/>
</dbReference>